<reference evidence="1 2" key="1">
    <citation type="submission" date="2014-06" db="EMBL/GenBank/DDBJ databases">
        <title>Evolutionary Origins and Diversification of the Mycorrhizal Mutualists.</title>
        <authorList>
            <consortium name="DOE Joint Genome Institute"/>
            <consortium name="Mycorrhizal Genomics Consortium"/>
            <person name="Kohler A."/>
            <person name="Kuo A."/>
            <person name="Nagy L.G."/>
            <person name="Floudas D."/>
            <person name="Copeland A."/>
            <person name="Barry K.W."/>
            <person name="Cichocki N."/>
            <person name="Veneault-Fourrey C."/>
            <person name="LaButti K."/>
            <person name="Lindquist E.A."/>
            <person name="Lipzen A."/>
            <person name="Lundell T."/>
            <person name="Morin E."/>
            <person name="Murat C."/>
            <person name="Riley R."/>
            <person name="Ohm R."/>
            <person name="Sun H."/>
            <person name="Tunlid A."/>
            <person name="Henrissat B."/>
            <person name="Grigoriev I.V."/>
            <person name="Hibbett D.S."/>
            <person name="Martin F."/>
        </authorList>
    </citation>
    <scope>NUCLEOTIDE SEQUENCE [LARGE SCALE GENOMIC DNA]</scope>
    <source>
        <strain evidence="1 2">SS14</strain>
    </source>
</reference>
<dbReference type="HOGENOM" id="CLU_132807_0_0_1"/>
<dbReference type="Proteomes" id="UP000054279">
    <property type="component" value="Unassembled WGS sequence"/>
</dbReference>
<evidence type="ECO:0008006" key="3">
    <source>
        <dbReference type="Google" id="ProtNLM"/>
    </source>
</evidence>
<dbReference type="AlphaFoldDB" id="A0A0C9U5V7"/>
<keyword evidence="2" id="KW-1185">Reference proteome</keyword>
<gene>
    <name evidence="1" type="ORF">M422DRAFT_259011</name>
</gene>
<proteinExistence type="predicted"/>
<dbReference type="OrthoDB" id="3158924at2759"/>
<name>A0A0C9U5V7_SPHS4</name>
<evidence type="ECO:0000313" key="1">
    <source>
        <dbReference type="EMBL" id="KIJ38358.1"/>
    </source>
</evidence>
<protein>
    <recommendedName>
        <fullName evidence="3">Chromo domain-containing protein</fullName>
    </recommendedName>
</protein>
<dbReference type="EMBL" id="KN837161">
    <property type="protein sequence ID" value="KIJ38358.1"/>
    <property type="molecule type" value="Genomic_DNA"/>
</dbReference>
<accession>A0A0C9U5V7</accession>
<sequence length="113" mass="13219">MSKGQARKLVPKYIGPYKDLKVDNDKSTVGLELPPELLAPQIYLTFHMKLICSHIEKDDEHFPNREVSALKINFQVKWTLDDITWELLHKCNKLEALERYLKIHGINNPRQLP</sequence>
<organism evidence="1 2">
    <name type="scientific">Sphaerobolus stellatus (strain SS14)</name>
    <dbReference type="NCBI Taxonomy" id="990650"/>
    <lineage>
        <taxon>Eukaryota</taxon>
        <taxon>Fungi</taxon>
        <taxon>Dikarya</taxon>
        <taxon>Basidiomycota</taxon>
        <taxon>Agaricomycotina</taxon>
        <taxon>Agaricomycetes</taxon>
        <taxon>Phallomycetidae</taxon>
        <taxon>Geastrales</taxon>
        <taxon>Sphaerobolaceae</taxon>
        <taxon>Sphaerobolus</taxon>
    </lineage>
</organism>
<evidence type="ECO:0000313" key="2">
    <source>
        <dbReference type="Proteomes" id="UP000054279"/>
    </source>
</evidence>